<feature type="compositionally biased region" description="Basic and acidic residues" evidence="1">
    <location>
        <begin position="50"/>
        <end position="74"/>
    </location>
</feature>
<dbReference type="EMBL" id="JARJCW010000020">
    <property type="protein sequence ID" value="KAJ7213830.1"/>
    <property type="molecule type" value="Genomic_DNA"/>
</dbReference>
<organism evidence="2 3">
    <name type="scientific">Mycena pura</name>
    <dbReference type="NCBI Taxonomy" id="153505"/>
    <lineage>
        <taxon>Eukaryota</taxon>
        <taxon>Fungi</taxon>
        <taxon>Dikarya</taxon>
        <taxon>Basidiomycota</taxon>
        <taxon>Agaricomycotina</taxon>
        <taxon>Agaricomycetes</taxon>
        <taxon>Agaricomycetidae</taxon>
        <taxon>Agaricales</taxon>
        <taxon>Marasmiineae</taxon>
        <taxon>Mycenaceae</taxon>
        <taxon>Mycena</taxon>
    </lineage>
</organism>
<keyword evidence="3" id="KW-1185">Reference proteome</keyword>
<proteinExistence type="predicted"/>
<evidence type="ECO:0000256" key="1">
    <source>
        <dbReference type="SAM" id="MobiDB-lite"/>
    </source>
</evidence>
<dbReference type="AlphaFoldDB" id="A0AAD6YFA0"/>
<evidence type="ECO:0000313" key="2">
    <source>
        <dbReference type="EMBL" id="KAJ7213830.1"/>
    </source>
</evidence>
<accession>A0AAD6YFA0</accession>
<protein>
    <submittedName>
        <fullName evidence="2">Uncharacterized protein</fullName>
    </submittedName>
</protein>
<name>A0AAD6YFA0_9AGAR</name>
<dbReference type="Proteomes" id="UP001219525">
    <property type="component" value="Unassembled WGS sequence"/>
</dbReference>
<feature type="region of interest" description="Disordered" evidence="1">
    <location>
        <begin position="50"/>
        <end position="130"/>
    </location>
</feature>
<reference evidence="2" key="1">
    <citation type="submission" date="2023-03" db="EMBL/GenBank/DDBJ databases">
        <title>Massive genome expansion in bonnet fungi (Mycena s.s.) driven by repeated elements and novel gene families across ecological guilds.</title>
        <authorList>
            <consortium name="Lawrence Berkeley National Laboratory"/>
            <person name="Harder C.B."/>
            <person name="Miyauchi S."/>
            <person name="Viragh M."/>
            <person name="Kuo A."/>
            <person name="Thoen E."/>
            <person name="Andreopoulos B."/>
            <person name="Lu D."/>
            <person name="Skrede I."/>
            <person name="Drula E."/>
            <person name="Henrissat B."/>
            <person name="Morin E."/>
            <person name="Kohler A."/>
            <person name="Barry K."/>
            <person name="LaButti K."/>
            <person name="Morin E."/>
            <person name="Salamov A."/>
            <person name="Lipzen A."/>
            <person name="Mereny Z."/>
            <person name="Hegedus B."/>
            <person name="Baldrian P."/>
            <person name="Stursova M."/>
            <person name="Weitz H."/>
            <person name="Taylor A."/>
            <person name="Grigoriev I.V."/>
            <person name="Nagy L.G."/>
            <person name="Martin F."/>
            <person name="Kauserud H."/>
        </authorList>
    </citation>
    <scope>NUCLEOTIDE SEQUENCE</scope>
    <source>
        <strain evidence="2">9144</strain>
    </source>
</reference>
<evidence type="ECO:0000313" key="3">
    <source>
        <dbReference type="Proteomes" id="UP001219525"/>
    </source>
</evidence>
<sequence>MAKVLCPCCNKNVTSKTRKRHLDGGGATYIRTNAARKAINFTSRLLDTFRKGGIDEESSEKEGEPPQKSARLEPDSMDDDSMDGAGCGMDVDNGGPLNDHEAGSAGPRATPELGFNLSNDEGRPEDDSGEPELAVIDAAGDQDLDPELDEALLKWSSSYSSTWELLPSLLMALGSFLPPLTPPGISETSSNALGKAHSAHVMQPGAVPACARAGGGSPAGAGVRYQRVRLWHSGKRQARGRRMARAPVHGELRSCTAGHAVPACACTCARRGLADRGWGRRAAPACTCAYAQRGRRLHARALVHGGAWQIGGGAGAQHLHARALVHSGPRKVGGGSGARHLRACALVHGGPVAHACAAVCTQAQARVRYTRARARHVPGRGRVRRDAYAHADSASLSAVAKNVWNASSMSASAYRGRALWVTWSTYAGAGAGACARVRAPLQLTPETSGACMRPSPNASGGRGACVWHHGQDRGRVGASMACNDIHAAPPVPETSRSCAGGWRARACTPLTSVGVRPRCSGTGAGARHRREVDVAWTGALWAQRG</sequence>
<gene>
    <name evidence="2" type="ORF">GGX14DRAFT_392612</name>
</gene>
<comment type="caution">
    <text evidence="2">The sequence shown here is derived from an EMBL/GenBank/DDBJ whole genome shotgun (WGS) entry which is preliminary data.</text>
</comment>